<evidence type="ECO:0000313" key="2">
    <source>
        <dbReference type="Proteomes" id="UP001151760"/>
    </source>
</evidence>
<reference evidence="1" key="1">
    <citation type="journal article" date="2022" name="Int. J. Mol. Sci.">
        <title>Draft Genome of Tanacetum Coccineum: Genomic Comparison of Closely Related Tanacetum-Family Plants.</title>
        <authorList>
            <person name="Yamashiro T."/>
            <person name="Shiraishi A."/>
            <person name="Nakayama K."/>
            <person name="Satake H."/>
        </authorList>
    </citation>
    <scope>NUCLEOTIDE SEQUENCE</scope>
</reference>
<accession>A0ABQ5CDK0</accession>
<name>A0ABQ5CDK0_9ASTR</name>
<comment type="caution">
    <text evidence="1">The sequence shown here is derived from an EMBL/GenBank/DDBJ whole genome shotgun (WGS) entry which is preliminary data.</text>
</comment>
<gene>
    <name evidence="1" type="ORF">Tco_0894089</name>
</gene>
<protein>
    <recommendedName>
        <fullName evidence="3">Reverse transcriptase domain-containing protein</fullName>
    </recommendedName>
</protein>
<reference evidence="1" key="2">
    <citation type="submission" date="2022-01" db="EMBL/GenBank/DDBJ databases">
        <authorList>
            <person name="Yamashiro T."/>
            <person name="Shiraishi A."/>
            <person name="Satake H."/>
            <person name="Nakayama K."/>
        </authorList>
    </citation>
    <scope>NUCLEOTIDE SEQUENCE</scope>
</reference>
<sequence>MDGIFVDNAHIVVNSDDDNYSSDDNSPYGEDIDYIDAIPPDAEIVSLEVVEIVDPEVGRINDDILLTIKDDIINRSDFYHEEFADEFAHIMSLPNLECFKFKVDPDPRDLISIDLGIRKNVSTTNVNVPLEDDQSSLFRDCLDCEGSRVLSFVYIRSLELQILLFNLGIPIILI</sequence>
<evidence type="ECO:0008006" key="3">
    <source>
        <dbReference type="Google" id="ProtNLM"/>
    </source>
</evidence>
<organism evidence="1 2">
    <name type="scientific">Tanacetum coccineum</name>
    <dbReference type="NCBI Taxonomy" id="301880"/>
    <lineage>
        <taxon>Eukaryota</taxon>
        <taxon>Viridiplantae</taxon>
        <taxon>Streptophyta</taxon>
        <taxon>Embryophyta</taxon>
        <taxon>Tracheophyta</taxon>
        <taxon>Spermatophyta</taxon>
        <taxon>Magnoliopsida</taxon>
        <taxon>eudicotyledons</taxon>
        <taxon>Gunneridae</taxon>
        <taxon>Pentapetalae</taxon>
        <taxon>asterids</taxon>
        <taxon>campanulids</taxon>
        <taxon>Asterales</taxon>
        <taxon>Asteraceae</taxon>
        <taxon>Asteroideae</taxon>
        <taxon>Anthemideae</taxon>
        <taxon>Anthemidinae</taxon>
        <taxon>Tanacetum</taxon>
    </lineage>
</organism>
<keyword evidence="2" id="KW-1185">Reference proteome</keyword>
<dbReference type="Proteomes" id="UP001151760">
    <property type="component" value="Unassembled WGS sequence"/>
</dbReference>
<evidence type="ECO:0000313" key="1">
    <source>
        <dbReference type="EMBL" id="GJT24152.1"/>
    </source>
</evidence>
<dbReference type="EMBL" id="BQNB010014113">
    <property type="protein sequence ID" value="GJT24152.1"/>
    <property type="molecule type" value="Genomic_DNA"/>
</dbReference>
<proteinExistence type="predicted"/>